<reference evidence="1 2" key="1">
    <citation type="journal article" date="2010" name="Nature">
        <title>Nitrite-driven anaerobic methane oxidation by oxygenic bacteria.</title>
        <authorList>
            <person name="Ettwig K.F."/>
            <person name="Butler M.K."/>
            <person name="Le Paslier D."/>
            <person name="Pelletier E."/>
            <person name="Mangenot S."/>
            <person name="Kuypers M.M.M."/>
            <person name="Schreiber F."/>
            <person name="Dutilh B.E."/>
            <person name="Zedelius J."/>
            <person name="de Beer D."/>
            <person name="Gloerich J."/>
            <person name="Wessels H.J.C.T."/>
            <person name="van Allen T."/>
            <person name="Luesken F."/>
            <person name="Wu M."/>
            <person name="van de Pas-Schoonen K.T."/>
            <person name="Op den Camp H.J.M."/>
            <person name="Janssen-Megens E.M."/>
            <person name="Francoijs K-J."/>
            <person name="Stunnenberg H."/>
            <person name="Weissenbach J."/>
            <person name="Jetten M.S.M."/>
            <person name="Strous M."/>
        </authorList>
    </citation>
    <scope>NUCLEOTIDE SEQUENCE [LARGE SCALE GENOMIC DNA]</scope>
</reference>
<protein>
    <submittedName>
        <fullName evidence="1">Uncharacterized protein</fullName>
    </submittedName>
</protein>
<name>D5MJU7_METO1</name>
<dbReference type="EMBL" id="FP565575">
    <property type="protein sequence ID" value="CBE67530.1"/>
    <property type="molecule type" value="Genomic_DNA"/>
</dbReference>
<accession>D5MJU7</accession>
<dbReference type="KEGG" id="mox:DAMO_0452"/>
<proteinExistence type="predicted"/>
<dbReference type="AlphaFoldDB" id="D5MJU7"/>
<sequence length="70" mass="7911">MMRTGGPWCTLTGSTEGVLLAQQRLKTHLTIDPSVWCRRPIVTDAGVVCKEKVTLFWDSRKKLDMMICSN</sequence>
<dbReference type="HOGENOM" id="CLU_2750241_0_0_0"/>
<dbReference type="Proteomes" id="UP000006898">
    <property type="component" value="Chromosome"/>
</dbReference>
<evidence type="ECO:0000313" key="1">
    <source>
        <dbReference type="EMBL" id="CBE67530.1"/>
    </source>
</evidence>
<dbReference type="STRING" id="671143.DAMO_0452"/>
<gene>
    <name evidence="1" type="ORF">DAMO_0452</name>
</gene>
<organism evidence="1 2">
    <name type="scientific">Methylomirabilis oxygeniifera</name>
    <dbReference type="NCBI Taxonomy" id="671143"/>
    <lineage>
        <taxon>Bacteria</taxon>
        <taxon>Candidatus Methylomirabilota</taxon>
        <taxon>Candidatus Methylomirabilia</taxon>
        <taxon>Candidatus Methylomirabilales</taxon>
        <taxon>Candidatus Methylomirabilaceae</taxon>
        <taxon>Candidatus Methylomirabilis</taxon>
    </lineage>
</organism>
<evidence type="ECO:0000313" key="2">
    <source>
        <dbReference type="Proteomes" id="UP000006898"/>
    </source>
</evidence>